<evidence type="ECO:0000256" key="1">
    <source>
        <dbReference type="ARBA" id="ARBA00023015"/>
    </source>
</evidence>
<dbReference type="InterPro" id="IPR008920">
    <property type="entry name" value="TF_FadR/GntR_C"/>
</dbReference>
<keyword evidence="1" id="KW-0805">Transcription regulation</keyword>
<evidence type="ECO:0000313" key="5">
    <source>
        <dbReference type="EMBL" id="MBP1325787.1"/>
    </source>
</evidence>
<feature type="domain" description="HTH gntR-type" evidence="4">
    <location>
        <begin position="51"/>
        <end position="121"/>
    </location>
</feature>
<dbReference type="InterPro" id="IPR000524">
    <property type="entry name" value="Tscrpt_reg_HTH_GntR"/>
</dbReference>
<gene>
    <name evidence="5" type="ORF">JOF28_001019</name>
</gene>
<proteinExistence type="predicted"/>
<dbReference type="EMBL" id="JAFIDA010000001">
    <property type="protein sequence ID" value="MBP1325787.1"/>
    <property type="molecule type" value="Genomic_DNA"/>
</dbReference>
<dbReference type="Gene3D" id="1.20.120.530">
    <property type="entry name" value="GntR ligand-binding domain-like"/>
    <property type="match status" value="1"/>
</dbReference>
<evidence type="ECO:0000259" key="4">
    <source>
        <dbReference type="PROSITE" id="PS50949"/>
    </source>
</evidence>
<dbReference type="InterPro" id="IPR036388">
    <property type="entry name" value="WH-like_DNA-bd_sf"/>
</dbReference>
<evidence type="ECO:0000256" key="2">
    <source>
        <dbReference type="ARBA" id="ARBA00023125"/>
    </source>
</evidence>
<dbReference type="PROSITE" id="PS50949">
    <property type="entry name" value="HTH_GNTR"/>
    <property type="match status" value="1"/>
</dbReference>
<dbReference type="SMART" id="SM00895">
    <property type="entry name" value="FCD"/>
    <property type="match status" value="1"/>
</dbReference>
<protein>
    <submittedName>
        <fullName evidence="5">DNA-binding FadR family transcriptional regulator</fullName>
    </submittedName>
</protein>
<dbReference type="GO" id="GO:0003677">
    <property type="term" value="F:DNA binding"/>
    <property type="evidence" value="ECO:0007669"/>
    <property type="project" value="UniProtKB-KW"/>
</dbReference>
<dbReference type="PANTHER" id="PTHR43537">
    <property type="entry name" value="TRANSCRIPTIONAL REGULATOR, GNTR FAMILY"/>
    <property type="match status" value="1"/>
</dbReference>
<reference evidence="5" key="1">
    <citation type="submission" date="2021-02" db="EMBL/GenBank/DDBJ databases">
        <title>Sequencing the genomes of 1000 actinobacteria strains.</title>
        <authorList>
            <person name="Klenk H.-P."/>
        </authorList>
    </citation>
    <scope>NUCLEOTIDE SEQUENCE</scope>
    <source>
        <strain evidence="5">DSM 22850</strain>
    </source>
</reference>
<comment type="caution">
    <text evidence="5">The sequence shown here is derived from an EMBL/GenBank/DDBJ whole genome shotgun (WGS) entry which is preliminary data.</text>
</comment>
<dbReference type="CDD" id="cd07377">
    <property type="entry name" value="WHTH_GntR"/>
    <property type="match status" value="1"/>
</dbReference>
<keyword evidence="2 5" id="KW-0238">DNA-binding</keyword>
<dbReference type="Pfam" id="PF00392">
    <property type="entry name" value="GntR"/>
    <property type="match status" value="1"/>
</dbReference>
<dbReference type="Proteomes" id="UP000675163">
    <property type="component" value="Unassembled WGS sequence"/>
</dbReference>
<dbReference type="RefSeq" id="WP_245189876.1">
    <property type="nucleotide sequence ID" value="NZ_JAFIDA010000001.1"/>
</dbReference>
<dbReference type="AlphaFoldDB" id="A0A940T351"/>
<dbReference type="SUPFAM" id="SSF48008">
    <property type="entry name" value="GntR ligand-binding domain-like"/>
    <property type="match status" value="1"/>
</dbReference>
<dbReference type="SMART" id="SM00345">
    <property type="entry name" value="HTH_GNTR"/>
    <property type="match status" value="1"/>
</dbReference>
<dbReference type="Pfam" id="PF07729">
    <property type="entry name" value="FCD"/>
    <property type="match status" value="1"/>
</dbReference>
<sequence length="290" mass="31541">MTTRIGAAVSRPQTAHNLQLLCVHSSDALPRRDRNETQVTTPHSFELAVPVHTYERIVDQIEQAIVSGEISVGSQLASERDLMVQFGVSRPTVREALRILQSMGLLESRPGTRGGPVVLAPSSKTLSRSFRAMIGTDALDIADLIEYRVVLEGTASTLAALRHDADDLTRMRAAIERMERDAAQNAESFADADLEFHEAIWAASGNEVLRMTGQAVSGVLRGIMQQDAEGEHHDNRVKLASAQIDRGLFEAIAGRDAEEASRVARRAVADRFSPLLGDDEARQALAALAK</sequence>
<keyword evidence="6" id="KW-1185">Reference proteome</keyword>
<name>A0A940T351_9MICO</name>
<dbReference type="InterPro" id="IPR011711">
    <property type="entry name" value="GntR_C"/>
</dbReference>
<organism evidence="5 6">
    <name type="scientific">Leucobacter exalbidus</name>
    <dbReference type="NCBI Taxonomy" id="662960"/>
    <lineage>
        <taxon>Bacteria</taxon>
        <taxon>Bacillati</taxon>
        <taxon>Actinomycetota</taxon>
        <taxon>Actinomycetes</taxon>
        <taxon>Micrococcales</taxon>
        <taxon>Microbacteriaceae</taxon>
        <taxon>Leucobacter</taxon>
    </lineage>
</organism>
<dbReference type="PANTHER" id="PTHR43537:SF44">
    <property type="entry name" value="GNTR FAMILY REGULATORY PROTEIN"/>
    <property type="match status" value="1"/>
</dbReference>
<accession>A0A940T351</accession>
<dbReference type="InterPro" id="IPR036390">
    <property type="entry name" value="WH_DNA-bd_sf"/>
</dbReference>
<dbReference type="Gene3D" id="1.10.10.10">
    <property type="entry name" value="Winged helix-like DNA-binding domain superfamily/Winged helix DNA-binding domain"/>
    <property type="match status" value="1"/>
</dbReference>
<evidence type="ECO:0000313" key="6">
    <source>
        <dbReference type="Proteomes" id="UP000675163"/>
    </source>
</evidence>
<dbReference type="PRINTS" id="PR00035">
    <property type="entry name" value="HTHGNTR"/>
</dbReference>
<evidence type="ECO:0000256" key="3">
    <source>
        <dbReference type="ARBA" id="ARBA00023163"/>
    </source>
</evidence>
<dbReference type="GO" id="GO:0003700">
    <property type="term" value="F:DNA-binding transcription factor activity"/>
    <property type="evidence" value="ECO:0007669"/>
    <property type="project" value="InterPro"/>
</dbReference>
<dbReference type="SUPFAM" id="SSF46785">
    <property type="entry name" value="Winged helix' DNA-binding domain"/>
    <property type="match status" value="1"/>
</dbReference>
<keyword evidence="3" id="KW-0804">Transcription</keyword>